<dbReference type="PANTHER" id="PTHR22426">
    <property type="entry name" value="ARGININE_SERINE-RICH COILED-COIL PROTEIN 2"/>
    <property type="match status" value="1"/>
</dbReference>
<feature type="compositionally biased region" description="Basic residues" evidence="1">
    <location>
        <begin position="118"/>
        <end position="127"/>
    </location>
</feature>
<feature type="compositionally biased region" description="Basic residues" evidence="1">
    <location>
        <begin position="316"/>
        <end position="327"/>
    </location>
</feature>
<accession>A0A667INA4</accession>
<gene>
    <name evidence="3" type="primary">KNOP1</name>
</gene>
<feature type="compositionally biased region" description="Basic and acidic residues" evidence="1">
    <location>
        <begin position="345"/>
        <end position="358"/>
    </location>
</feature>
<proteinExistence type="predicted"/>
<feature type="compositionally biased region" description="Basic and acidic residues" evidence="1">
    <location>
        <begin position="133"/>
        <end position="150"/>
    </location>
</feature>
<feature type="region of interest" description="Disordered" evidence="1">
    <location>
        <begin position="112"/>
        <end position="219"/>
    </location>
</feature>
<dbReference type="InterPro" id="IPR028124">
    <property type="entry name" value="SMAP_dom"/>
</dbReference>
<feature type="region of interest" description="Disordered" evidence="1">
    <location>
        <begin position="240"/>
        <end position="362"/>
    </location>
</feature>
<protein>
    <submittedName>
        <fullName evidence="3">Lysine rich nucleolar protein 1</fullName>
    </submittedName>
</protein>
<dbReference type="Ensembl" id="ENSLCNT00005028970.1">
    <property type="protein sequence ID" value="ENSLCNP00005025932.1"/>
    <property type="gene ID" value="ENSLCNG00005016872.1"/>
</dbReference>
<evidence type="ECO:0000313" key="3">
    <source>
        <dbReference type="Ensembl" id="ENSLCNP00005025932.1"/>
    </source>
</evidence>
<feature type="compositionally biased region" description="Basic and acidic residues" evidence="1">
    <location>
        <begin position="387"/>
        <end position="404"/>
    </location>
</feature>
<evidence type="ECO:0000256" key="1">
    <source>
        <dbReference type="SAM" id="MobiDB-lite"/>
    </source>
</evidence>
<dbReference type="Pfam" id="PF15477">
    <property type="entry name" value="SMAP"/>
    <property type="match status" value="1"/>
</dbReference>
<keyword evidence="4" id="KW-1185">Reference proteome</keyword>
<feature type="compositionally biased region" description="Basic and acidic residues" evidence="1">
    <location>
        <begin position="328"/>
        <end position="337"/>
    </location>
</feature>
<dbReference type="Proteomes" id="UP000472241">
    <property type="component" value="Unplaced"/>
</dbReference>
<feature type="domain" description="Small acidic protein-like" evidence="2">
    <location>
        <begin position="413"/>
        <end position="486"/>
    </location>
</feature>
<feature type="region of interest" description="Disordered" evidence="1">
    <location>
        <begin position="1"/>
        <end position="73"/>
    </location>
</feature>
<organism evidence="3 4">
    <name type="scientific">Lynx canadensis</name>
    <name type="common">Canada lynx</name>
    <name type="synonym">Felis canadensis</name>
    <dbReference type="NCBI Taxonomy" id="61383"/>
    <lineage>
        <taxon>Eukaryota</taxon>
        <taxon>Metazoa</taxon>
        <taxon>Chordata</taxon>
        <taxon>Craniata</taxon>
        <taxon>Vertebrata</taxon>
        <taxon>Euteleostomi</taxon>
        <taxon>Mammalia</taxon>
        <taxon>Eutheria</taxon>
        <taxon>Laurasiatheria</taxon>
        <taxon>Carnivora</taxon>
        <taxon>Feliformia</taxon>
        <taxon>Felidae</taxon>
        <taxon>Felinae</taxon>
        <taxon>Lynx</taxon>
    </lineage>
</organism>
<name>A0A667INA4_LYNCA</name>
<dbReference type="PANTHER" id="PTHR22426:SF1">
    <property type="entry name" value="LYSINE-RICH NUCLEOLAR PROTEIN 1"/>
    <property type="match status" value="1"/>
</dbReference>
<evidence type="ECO:0000313" key="4">
    <source>
        <dbReference type="Proteomes" id="UP000472241"/>
    </source>
</evidence>
<dbReference type="AlphaFoldDB" id="A0A667INA4"/>
<reference evidence="3" key="2">
    <citation type="submission" date="2025-09" db="UniProtKB">
        <authorList>
            <consortium name="Ensembl"/>
        </authorList>
    </citation>
    <scope>IDENTIFICATION</scope>
</reference>
<reference evidence="3" key="1">
    <citation type="submission" date="2025-08" db="UniProtKB">
        <authorList>
            <consortium name="Ensembl"/>
        </authorList>
    </citation>
    <scope>IDENTIFICATION</scope>
</reference>
<feature type="compositionally biased region" description="Low complexity" evidence="1">
    <location>
        <begin position="31"/>
        <end position="41"/>
    </location>
</feature>
<feature type="region of interest" description="Disordered" evidence="1">
    <location>
        <begin position="387"/>
        <end position="415"/>
    </location>
</feature>
<feature type="compositionally biased region" description="Basic residues" evidence="1">
    <location>
        <begin position="202"/>
        <end position="211"/>
    </location>
</feature>
<evidence type="ECO:0000259" key="2">
    <source>
        <dbReference type="Pfam" id="PF15477"/>
    </source>
</evidence>
<sequence length="509" mass="57098">MATVSKATALPAGLRPGRTQNSRGRARDSRLTSGSRRSWLSRGGGEDWPEGMITKTHKGDLGLGLPEKKKKKKKVVKELETQYSVLNSDNYFTEICPTKATSPSKSVVLGQASEMPLVKKKKKKKGHSTLSEQHLEPETTLRAGRTEKLPSPRKQALGSSEFQGGEKKKKRKSLWPPAMSPGLRVKTFPDPRQGEEVISISKKPKKHKKEKKAQEAAAFSAKDPWFCESGDSLYACSVGKDGEEQTASGRKRKQESPREHNVKMKKKKKIHQKGDTSLGHLELSKSIEGIPRKGSKKPVKVEAPEYIPIEHNPKSPAKKKMKAKKKAEKPGIEEPALRRNKKKKEKESRVAGEPCKEEPDTDLEVVLEKKGNMDEAHIDQVRRKALQEEIDRESGKTEASEPRKWTGTQFGQWDTAGFENEEQKLKFLKLMGGFKNVSPSFSRPPNMTGRPNMALNKKAADTLRQNLQQDYDRAMSWKYSRGAGLGFSTTPDKIFYIDRNASKSIKFED</sequence>